<organism evidence="8 9">
    <name type="scientific">Cutaneotrichosporon oleaginosum</name>
    <dbReference type="NCBI Taxonomy" id="879819"/>
    <lineage>
        <taxon>Eukaryota</taxon>
        <taxon>Fungi</taxon>
        <taxon>Dikarya</taxon>
        <taxon>Basidiomycota</taxon>
        <taxon>Agaricomycotina</taxon>
        <taxon>Tremellomycetes</taxon>
        <taxon>Trichosporonales</taxon>
        <taxon>Trichosporonaceae</taxon>
        <taxon>Cutaneotrichosporon</taxon>
    </lineage>
</organism>
<evidence type="ECO:0000256" key="5">
    <source>
        <dbReference type="ARBA" id="ARBA00022835"/>
    </source>
</evidence>
<dbReference type="Pfam" id="PF01138">
    <property type="entry name" value="RNase_PH"/>
    <property type="match status" value="1"/>
</dbReference>
<feature type="domain" description="Exoribonuclease phosphorolytic" evidence="7">
    <location>
        <begin position="33"/>
        <end position="164"/>
    </location>
</feature>
<dbReference type="RefSeq" id="XP_018276969.1">
    <property type="nucleotide sequence ID" value="XM_018423884.1"/>
</dbReference>
<keyword evidence="8" id="KW-0689">Ribosomal protein</keyword>
<dbReference type="InterPro" id="IPR020568">
    <property type="entry name" value="Ribosomal_Su5_D2-typ_SF"/>
</dbReference>
<dbReference type="GO" id="GO:0071028">
    <property type="term" value="P:nuclear mRNA surveillance"/>
    <property type="evidence" value="ECO:0007669"/>
    <property type="project" value="TreeGrafter"/>
</dbReference>
<dbReference type="GO" id="GO:0005730">
    <property type="term" value="C:nucleolus"/>
    <property type="evidence" value="ECO:0007669"/>
    <property type="project" value="UniProtKB-SubCell"/>
</dbReference>
<dbReference type="AlphaFoldDB" id="A0A0J0XHE1"/>
<dbReference type="GO" id="GO:0035925">
    <property type="term" value="F:mRNA 3'-UTR AU-rich region binding"/>
    <property type="evidence" value="ECO:0007669"/>
    <property type="project" value="TreeGrafter"/>
</dbReference>
<name>A0A0J0XHE1_9TREE</name>
<evidence type="ECO:0000256" key="4">
    <source>
        <dbReference type="ARBA" id="ARBA00022490"/>
    </source>
</evidence>
<comment type="similarity">
    <text evidence="3">Belongs to the RNase PH family.</text>
</comment>
<proteinExistence type="inferred from homology"/>
<dbReference type="PANTHER" id="PTHR11097">
    <property type="entry name" value="EXOSOME COMPLEX EXONUCLEASE RIBOSOMAL RNA PROCESSING PROTEIN"/>
    <property type="match status" value="1"/>
</dbReference>
<dbReference type="GO" id="GO:0000177">
    <property type="term" value="C:cytoplasmic exosome (RNase complex)"/>
    <property type="evidence" value="ECO:0007669"/>
    <property type="project" value="TreeGrafter"/>
</dbReference>
<keyword evidence="8" id="KW-0687">Ribonucleoprotein</keyword>
<evidence type="ECO:0000256" key="3">
    <source>
        <dbReference type="ARBA" id="ARBA00006678"/>
    </source>
</evidence>
<evidence type="ECO:0000259" key="7">
    <source>
        <dbReference type="Pfam" id="PF01138"/>
    </source>
</evidence>
<keyword evidence="4" id="KW-0963">Cytoplasm</keyword>
<evidence type="ECO:0000256" key="6">
    <source>
        <dbReference type="ARBA" id="ARBA00042523"/>
    </source>
</evidence>
<keyword evidence="9" id="KW-1185">Reference proteome</keyword>
<dbReference type="PANTHER" id="PTHR11097:SF8">
    <property type="entry name" value="EXOSOME COMPLEX COMPONENT RRP42"/>
    <property type="match status" value="1"/>
</dbReference>
<keyword evidence="5" id="KW-0271">Exosome</keyword>
<dbReference type="Proteomes" id="UP000053611">
    <property type="component" value="Unassembled WGS sequence"/>
</dbReference>
<dbReference type="GO" id="GO:0034473">
    <property type="term" value="P:U1 snRNA 3'-end processing"/>
    <property type="evidence" value="ECO:0007669"/>
    <property type="project" value="TreeGrafter"/>
</dbReference>
<evidence type="ECO:0000256" key="2">
    <source>
        <dbReference type="ARBA" id="ARBA00004604"/>
    </source>
</evidence>
<dbReference type="InterPro" id="IPR027408">
    <property type="entry name" value="PNPase/RNase_PH_dom_sf"/>
</dbReference>
<dbReference type="GO" id="GO:0034475">
    <property type="term" value="P:U4 snRNA 3'-end processing"/>
    <property type="evidence" value="ECO:0007669"/>
    <property type="project" value="TreeGrafter"/>
</dbReference>
<dbReference type="InterPro" id="IPR001247">
    <property type="entry name" value="ExoRNase_PH_dom1"/>
</dbReference>
<reference evidence="8 9" key="1">
    <citation type="submission" date="2015-03" db="EMBL/GenBank/DDBJ databases">
        <title>Genomics and transcriptomics of the oil-accumulating basidiomycete yeast T. oleaginosus allow insights into substrate utilization and the diverse evolutionary trajectories of mating systems in fungi.</title>
        <authorList>
            <consortium name="DOE Joint Genome Institute"/>
            <person name="Kourist R."/>
            <person name="Kracht O."/>
            <person name="Bracharz F."/>
            <person name="Lipzen A."/>
            <person name="Nolan M."/>
            <person name="Ohm R."/>
            <person name="Grigoriev I."/>
            <person name="Sun S."/>
            <person name="Heitman J."/>
            <person name="Bruck T."/>
            <person name="Nowrousian M."/>
        </authorList>
    </citation>
    <scope>NUCLEOTIDE SEQUENCE [LARGE SCALE GENOMIC DNA]</scope>
    <source>
        <strain evidence="8 9">IBC0246</strain>
    </source>
</reference>
<dbReference type="Gene3D" id="3.30.230.70">
    <property type="entry name" value="GHMP Kinase, N-terminal domain"/>
    <property type="match status" value="1"/>
</dbReference>
<dbReference type="OrthoDB" id="272245at2759"/>
<dbReference type="GeneID" id="28984487"/>
<dbReference type="GO" id="GO:0034476">
    <property type="term" value="P:U5 snRNA 3'-end processing"/>
    <property type="evidence" value="ECO:0007669"/>
    <property type="project" value="TreeGrafter"/>
</dbReference>
<dbReference type="InterPro" id="IPR036345">
    <property type="entry name" value="ExoRNase_PH_dom2_sf"/>
</dbReference>
<dbReference type="GO" id="GO:0005840">
    <property type="term" value="C:ribosome"/>
    <property type="evidence" value="ECO:0007669"/>
    <property type="project" value="UniProtKB-KW"/>
</dbReference>
<dbReference type="SUPFAM" id="SSF55666">
    <property type="entry name" value="Ribonuclease PH domain 2-like"/>
    <property type="match status" value="1"/>
</dbReference>
<gene>
    <name evidence="8" type="ORF">CC85DRAFT_287455</name>
</gene>
<dbReference type="EMBL" id="KQ087234">
    <property type="protein sequence ID" value="KLT40478.1"/>
    <property type="molecule type" value="Genomic_DNA"/>
</dbReference>
<dbReference type="GO" id="GO:0016075">
    <property type="term" value="P:rRNA catabolic process"/>
    <property type="evidence" value="ECO:0007669"/>
    <property type="project" value="TreeGrafter"/>
</dbReference>
<dbReference type="GO" id="GO:0000176">
    <property type="term" value="C:nuclear exosome (RNase complex)"/>
    <property type="evidence" value="ECO:0007669"/>
    <property type="project" value="TreeGrafter"/>
</dbReference>
<protein>
    <recommendedName>
        <fullName evidence="6">Ribosomal RNA-processing protein 42</fullName>
    </recommendedName>
</protein>
<dbReference type="GO" id="GO:0071035">
    <property type="term" value="P:nuclear polyadenylation-dependent rRNA catabolic process"/>
    <property type="evidence" value="ECO:0007669"/>
    <property type="project" value="TreeGrafter"/>
</dbReference>
<accession>A0A0J0XHE1</accession>
<sequence length="303" mass="31444">MASLSPAEKDYIVSGLLSDPPLRADGRALLSPRPIHTEYGVMPAANGSARVRVGGTEAVAGVKLDVTEVPKGSYDAGGEWRAKVEVDITPQALPAADSKTLQTLSASYAALLAEHFVPSLPPLKITETRAFVPSLHVALLSCDGAVAAALALAARAALADLQVPNTRVVGMEEEADAETQADLAGIKGAIAAGRAGKGKGKARARGGDDWDIDGEAAPLEGRETLPVLVTLNVAGDREFVDATLREEAACPARVHVFVRPGGRTAGVRMEGDGSLATERIRPMLEEARRIGLELAAALNADLP</sequence>
<evidence type="ECO:0000256" key="1">
    <source>
        <dbReference type="ARBA" id="ARBA00004496"/>
    </source>
</evidence>
<dbReference type="GO" id="GO:0071038">
    <property type="term" value="P:TRAMP-dependent tRNA surveillance pathway"/>
    <property type="evidence" value="ECO:0007669"/>
    <property type="project" value="TreeGrafter"/>
</dbReference>
<dbReference type="STRING" id="879819.A0A0J0XHE1"/>
<evidence type="ECO:0000313" key="9">
    <source>
        <dbReference type="Proteomes" id="UP000053611"/>
    </source>
</evidence>
<comment type="subcellular location">
    <subcellularLocation>
        <location evidence="1">Cytoplasm</location>
    </subcellularLocation>
    <subcellularLocation>
        <location evidence="2">Nucleus</location>
        <location evidence="2">Nucleolus</location>
    </subcellularLocation>
</comment>
<dbReference type="SUPFAM" id="SSF54211">
    <property type="entry name" value="Ribosomal protein S5 domain 2-like"/>
    <property type="match status" value="1"/>
</dbReference>
<evidence type="ECO:0000313" key="8">
    <source>
        <dbReference type="EMBL" id="KLT40478.1"/>
    </source>
</evidence>
<dbReference type="GO" id="GO:0000467">
    <property type="term" value="P:exonucleolytic trimming to generate mature 3'-end of 5.8S rRNA from tricistronic rRNA transcript (SSU-rRNA, 5.8S rRNA, LSU-rRNA)"/>
    <property type="evidence" value="ECO:0007669"/>
    <property type="project" value="TreeGrafter"/>
</dbReference>
<dbReference type="InterPro" id="IPR050590">
    <property type="entry name" value="Exosome_comp_Rrp42_subfam"/>
</dbReference>